<sequence>MITELYNRAKEKFEASHSDVSIQFITTNAISNTSITNELKAVIDAGKSPDLVLFGSAVLPSIVGKNGFIDIEQLAKINGTDLNEFFDTNLLGNFKYEDKLFAIPVGATPIVVMYNKKIFSSLGISEPKSDWSWDNFAEIAKRLKNDTSSSKNGVTTIFPLTNHHLSSLVLSNGGSFLSPDGLTMQGYLDSDSSVSAIEWYSKMVHEGIVQPKYITNTPIEVEKGTVGMYVSKYNELSLLTDQQKENMGVVVQPSFSQRTKSIHGSITGMGILKDSKNADLAFEFMKFVTMDSNEITTDLFKSSYNISKSVYSAMKKDQFISVLMESLPLIKNDIYGRNPYLMNIQTDIQKKLEQTILQNQDIKSSLTEVAKSAEPELKKNK</sequence>
<dbReference type="EMBL" id="JACXJA010000041">
    <property type="protein sequence ID" value="MBD2865381.1"/>
    <property type="molecule type" value="Genomic_DNA"/>
</dbReference>
<dbReference type="AlphaFoldDB" id="A0A927H1P1"/>
<proteinExistence type="predicted"/>
<protein>
    <submittedName>
        <fullName evidence="1">Extracellular solute-binding protein</fullName>
    </submittedName>
</protein>
<dbReference type="InterPro" id="IPR050490">
    <property type="entry name" value="Bact_solute-bd_prot1"/>
</dbReference>
<keyword evidence="2" id="KW-1185">Reference proteome</keyword>
<dbReference type="PANTHER" id="PTHR43649:SF12">
    <property type="entry name" value="DIACETYLCHITOBIOSE BINDING PROTEIN DASA"/>
    <property type="match status" value="1"/>
</dbReference>
<dbReference type="Proteomes" id="UP000639396">
    <property type="component" value="Unassembled WGS sequence"/>
</dbReference>
<evidence type="ECO:0000313" key="2">
    <source>
        <dbReference type="Proteomes" id="UP000639396"/>
    </source>
</evidence>
<name>A0A927H1P1_9BACL</name>
<dbReference type="Pfam" id="PF13416">
    <property type="entry name" value="SBP_bac_8"/>
    <property type="match status" value="1"/>
</dbReference>
<dbReference type="SUPFAM" id="SSF53850">
    <property type="entry name" value="Periplasmic binding protein-like II"/>
    <property type="match status" value="1"/>
</dbReference>
<gene>
    <name evidence="1" type="ORF">IDH45_25695</name>
</gene>
<accession>A0A927H1P1</accession>
<organism evidence="1 2">
    <name type="scientific">Paenibacillus oceani</name>
    <dbReference type="NCBI Taxonomy" id="2772510"/>
    <lineage>
        <taxon>Bacteria</taxon>
        <taxon>Bacillati</taxon>
        <taxon>Bacillota</taxon>
        <taxon>Bacilli</taxon>
        <taxon>Bacillales</taxon>
        <taxon>Paenibacillaceae</taxon>
        <taxon>Paenibacillus</taxon>
    </lineage>
</organism>
<comment type="caution">
    <text evidence="1">The sequence shown here is derived from an EMBL/GenBank/DDBJ whole genome shotgun (WGS) entry which is preliminary data.</text>
</comment>
<dbReference type="PANTHER" id="PTHR43649">
    <property type="entry name" value="ARABINOSE-BINDING PROTEIN-RELATED"/>
    <property type="match status" value="1"/>
</dbReference>
<dbReference type="Gene3D" id="3.40.190.10">
    <property type="entry name" value="Periplasmic binding protein-like II"/>
    <property type="match status" value="1"/>
</dbReference>
<evidence type="ECO:0000313" key="1">
    <source>
        <dbReference type="EMBL" id="MBD2865381.1"/>
    </source>
</evidence>
<dbReference type="InterPro" id="IPR006059">
    <property type="entry name" value="SBP"/>
</dbReference>
<reference evidence="1" key="1">
    <citation type="submission" date="2020-09" db="EMBL/GenBank/DDBJ databases">
        <title>A novel bacterium of genus Paenibacillus, isolated from South China Sea.</title>
        <authorList>
            <person name="Huang H."/>
            <person name="Mo K."/>
            <person name="Hu Y."/>
        </authorList>
    </citation>
    <scope>NUCLEOTIDE SEQUENCE</scope>
    <source>
        <strain evidence="1">IB182363</strain>
    </source>
</reference>